<proteinExistence type="predicted"/>
<gene>
    <name evidence="1" type="ORF">ACFYKX_12800</name>
</gene>
<comment type="caution">
    <text evidence="1">The sequence shown here is derived from an EMBL/GenBank/DDBJ whole genome shotgun (WGS) entry which is preliminary data.</text>
</comment>
<evidence type="ECO:0000313" key="2">
    <source>
        <dbReference type="Proteomes" id="UP001601059"/>
    </source>
</evidence>
<evidence type="ECO:0000313" key="1">
    <source>
        <dbReference type="EMBL" id="MFE8701475.1"/>
    </source>
</evidence>
<accession>A0ABW6KF03</accession>
<reference evidence="1 2" key="1">
    <citation type="submission" date="2024-08" db="EMBL/GenBank/DDBJ databases">
        <title>Two novel Cytobacillus novel species.</title>
        <authorList>
            <person name="Liu G."/>
        </authorList>
    </citation>
    <scope>NUCLEOTIDE SEQUENCE [LARGE SCALE GENOMIC DNA]</scope>
    <source>
        <strain evidence="1 2">FJAT-54145</strain>
    </source>
</reference>
<organism evidence="1 2">
    <name type="scientific">Cytobacillus spartinae</name>
    <dbReference type="NCBI Taxonomy" id="3299023"/>
    <lineage>
        <taxon>Bacteria</taxon>
        <taxon>Bacillati</taxon>
        <taxon>Bacillota</taxon>
        <taxon>Bacilli</taxon>
        <taxon>Bacillales</taxon>
        <taxon>Bacillaceae</taxon>
        <taxon>Cytobacillus</taxon>
    </lineage>
</organism>
<sequence length="480" mass="53708">MLFNSFRKITPTNGFDANNRSNARQNDYAWAMDELGEFLYVGTGRNIPNLAFDALGLPIPDAFEPNNDYRAEIWRVKKDGSTDWELDFKTAERSFGFRYMIQFPRVSSNSQASGTPALYAAATSSDGEKAVIYRKRSNTDSWTEFARLAGETSRSMVEHNGRLYVATVPLASTNDVPQLFRLNIARTGFDPVSLPSDITGEIVSMISFNGHLYIGLAKTGGFDIWRTNGADPSSGWRLVVDRGAGDAINIIPFEMDEFDDCIYVGTGMVPFLPLLSESTVITKGFDIVRIDKEDNWEIVVGGLPSERTNPTTGNRNLSLYPSGFGNPFNAYCWQVRKFGDTLYAGSFDWSVVIPPALQSLLEEIMDDEDPSVTENLMESFITTILNTSSAIPNLLFGFGLWKSRNGRLWTPVSVNGFNNPRNYGVRNLFASSDGKLYLGTANPFQGCEVWVKDKNHDHNLFDIHRWSIDKLKDLLSELKK</sequence>
<dbReference type="EMBL" id="JBIACK010000005">
    <property type="protein sequence ID" value="MFE8701475.1"/>
    <property type="molecule type" value="Genomic_DNA"/>
</dbReference>
<dbReference type="RefSeq" id="WP_389361436.1">
    <property type="nucleotide sequence ID" value="NZ_JBIACK010000005.1"/>
</dbReference>
<protein>
    <submittedName>
        <fullName evidence="1">Uncharacterized protein</fullName>
    </submittedName>
</protein>
<name>A0ABW6KF03_9BACI</name>
<dbReference type="Proteomes" id="UP001601059">
    <property type="component" value="Unassembled WGS sequence"/>
</dbReference>
<keyword evidence="2" id="KW-1185">Reference proteome</keyword>